<accession>A0A2H0LLE7</accession>
<protein>
    <submittedName>
        <fullName evidence="2">N-acetylneuraminate synthase</fullName>
    </submittedName>
</protein>
<dbReference type="Pfam" id="PF03102">
    <property type="entry name" value="NeuB"/>
    <property type="match status" value="1"/>
</dbReference>
<dbReference type="InterPro" id="IPR057736">
    <property type="entry name" value="SAF_PseI/NeuA/NeuB"/>
</dbReference>
<dbReference type="InterPro" id="IPR006190">
    <property type="entry name" value="SAF_AFP_Neu5Ac"/>
</dbReference>
<dbReference type="PANTHER" id="PTHR42966:SF1">
    <property type="entry name" value="SIALIC ACID SYNTHASE"/>
    <property type="match status" value="1"/>
</dbReference>
<dbReference type="InterPro" id="IPR051690">
    <property type="entry name" value="PseI-like"/>
</dbReference>
<proteinExistence type="predicted"/>
<dbReference type="InterPro" id="IPR020007">
    <property type="entry name" value="NeuB/NeuA"/>
</dbReference>
<dbReference type="AlphaFoldDB" id="A0A2H0LLE7"/>
<feature type="domain" description="AFP-like" evidence="1">
    <location>
        <begin position="295"/>
        <end position="350"/>
    </location>
</feature>
<evidence type="ECO:0000313" key="2">
    <source>
        <dbReference type="EMBL" id="PIQ85207.1"/>
    </source>
</evidence>
<dbReference type="SMART" id="SM00858">
    <property type="entry name" value="SAF"/>
    <property type="match status" value="1"/>
</dbReference>
<dbReference type="GO" id="GO:0016051">
    <property type="term" value="P:carbohydrate biosynthetic process"/>
    <property type="evidence" value="ECO:0007669"/>
    <property type="project" value="InterPro"/>
</dbReference>
<dbReference type="Pfam" id="PF08666">
    <property type="entry name" value="SAF"/>
    <property type="match status" value="1"/>
</dbReference>
<dbReference type="CDD" id="cd11615">
    <property type="entry name" value="SAF_NeuB_like"/>
    <property type="match status" value="1"/>
</dbReference>
<dbReference type="InterPro" id="IPR036732">
    <property type="entry name" value="AFP_Neu5c_C_sf"/>
</dbReference>
<gene>
    <name evidence="2" type="primary">neuB</name>
    <name evidence="2" type="ORF">COV74_09620</name>
</gene>
<dbReference type="InterPro" id="IPR013785">
    <property type="entry name" value="Aldolase_TIM"/>
</dbReference>
<dbReference type="PANTHER" id="PTHR42966">
    <property type="entry name" value="N-ACETYLNEURAMINATE SYNTHASE"/>
    <property type="match status" value="1"/>
</dbReference>
<sequence>MNHIQIGKRWVGTGQPCFIIAEAGSNHNRQLKQAFRLIDAAAAAGCDSVKFQTFKADKIYSRKTPMATYLKKNKLVKKGETIWDVIKKNELPREWHRDLAAYCRSKKILFLSTPFDLEAVDELEKVGVPAYKIASFEITHLPLLSRVAETKKPVILSTGMANLDDIEVALDTIYKKGNQKVILLHCAINYPPKFEDVHLKAMDTLQQAFQTLIGYSDHTMGYVADVVAVARGACVIEKHFTTSRQLKGPDHPFALEPDELKEMVSSIRTAEKTLGSPIKRHTEAEQELYQLARRSLVAAKHIEAGTKLTKEMIDVKRPGYGIPTKLMDVVVGRKAKRNIEEDEILTWEMI</sequence>
<dbReference type="Gene3D" id="3.20.20.70">
    <property type="entry name" value="Aldolase class I"/>
    <property type="match status" value="1"/>
</dbReference>
<comment type="caution">
    <text evidence="2">The sequence shown here is derived from an EMBL/GenBank/DDBJ whole genome shotgun (WGS) entry which is preliminary data.</text>
</comment>
<dbReference type="PROSITE" id="PS50844">
    <property type="entry name" value="AFP_LIKE"/>
    <property type="match status" value="1"/>
</dbReference>
<name>A0A2H0LLE7_9BACT</name>
<evidence type="ECO:0000259" key="1">
    <source>
        <dbReference type="PROSITE" id="PS50844"/>
    </source>
</evidence>
<dbReference type="Proteomes" id="UP000230859">
    <property type="component" value="Unassembled WGS sequence"/>
</dbReference>
<dbReference type="InterPro" id="IPR013132">
    <property type="entry name" value="PseI/NeuA/B-like_N"/>
</dbReference>
<dbReference type="Gene3D" id="3.90.1210.10">
    <property type="entry name" value="Antifreeze-like/N-acetylneuraminic acid synthase C-terminal domain"/>
    <property type="match status" value="1"/>
</dbReference>
<evidence type="ECO:0000313" key="3">
    <source>
        <dbReference type="Proteomes" id="UP000230859"/>
    </source>
</evidence>
<dbReference type="InterPro" id="IPR013974">
    <property type="entry name" value="SAF"/>
</dbReference>
<organism evidence="2 3">
    <name type="scientific">Candidatus Abzuiibacterium crystallinum</name>
    <dbReference type="NCBI Taxonomy" id="1974748"/>
    <lineage>
        <taxon>Bacteria</taxon>
        <taxon>Pseudomonadati</taxon>
        <taxon>Candidatus Omnitrophota</taxon>
        <taxon>Candidatus Abzuiibacterium</taxon>
    </lineage>
</organism>
<reference evidence="2 3" key="1">
    <citation type="submission" date="2017-09" db="EMBL/GenBank/DDBJ databases">
        <title>Depth-based differentiation of microbial function through sediment-hosted aquifers and enrichment of novel symbionts in the deep terrestrial subsurface.</title>
        <authorList>
            <person name="Probst A.J."/>
            <person name="Ladd B."/>
            <person name="Jarett J.K."/>
            <person name="Geller-Mcgrath D.E."/>
            <person name="Sieber C.M."/>
            <person name="Emerson J.B."/>
            <person name="Anantharaman K."/>
            <person name="Thomas B.C."/>
            <person name="Malmstrom R."/>
            <person name="Stieglmeier M."/>
            <person name="Klingl A."/>
            <person name="Woyke T."/>
            <person name="Ryan C.M."/>
            <person name="Banfield J.F."/>
        </authorList>
    </citation>
    <scope>NUCLEOTIDE SEQUENCE [LARGE SCALE GENOMIC DNA]</scope>
    <source>
        <strain evidence="2">CG11_big_fil_rev_8_21_14_0_20_45_26</strain>
    </source>
</reference>
<dbReference type="SUPFAM" id="SSF51569">
    <property type="entry name" value="Aldolase"/>
    <property type="match status" value="1"/>
</dbReference>
<dbReference type="GO" id="GO:0047444">
    <property type="term" value="F:N-acylneuraminate-9-phosphate synthase activity"/>
    <property type="evidence" value="ECO:0007669"/>
    <property type="project" value="TreeGrafter"/>
</dbReference>
<dbReference type="SUPFAM" id="SSF51269">
    <property type="entry name" value="AFP III-like domain"/>
    <property type="match status" value="1"/>
</dbReference>
<dbReference type="EMBL" id="PCVY01000072">
    <property type="protein sequence ID" value="PIQ85207.1"/>
    <property type="molecule type" value="Genomic_DNA"/>
</dbReference>
<dbReference type="NCBIfam" id="TIGR03569">
    <property type="entry name" value="NeuB_NnaB"/>
    <property type="match status" value="1"/>
</dbReference>